<dbReference type="AlphaFoldDB" id="A0A1E4SU42"/>
<dbReference type="EMBL" id="KV453869">
    <property type="protein sequence ID" value="ODV83008.1"/>
    <property type="molecule type" value="Genomic_DNA"/>
</dbReference>
<proteinExistence type="predicted"/>
<reference evidence="3" key="1">
    <citation type="submission" date="2016-04" db="EMBL/GenBank/DDBJ databases">
        <title>Comparative genomics of biotechnologically important yeasts.</title>
        <authorList>
            <consortium name="DOE Joint Genome Institute"/>
            <person name="Riley R."/>
            <person name="Haridas S."/>
            <person name="Wolfe K.H."/>
            <person name="Lopes M.R."/>
            <person name="Hittinger C.T."/>
            <person name="Goker M."/>
            <person name="Salamov A."/>
            <person name="Wisecaver J."/>
            <person name="Long T.M."/>
            <person name="Aerts A.L."/>
            <person name="Barry K."/>
            <person name="Choi C."/>
            <person name="Clum A."/>
            <person name="Coughlan A.Y."/>
            <person name="Deshpande S."/>
            <person name="Douglass A.P."/>
            <person name="Hanson S.J."/>
            <person name="Klenk H.-P."/>
            <person name="Labutti K."/>
            <person name="Lapidus A."/>
            <person name="Lindquist E."/>
            <person name="Lipzen A."/>
            <person name="Meier-Kolthoff J.P."/>
            <person name="Ohm R.A."/>
            <person name="Otillar R.P."/>
            <person name="Pangilinan J."/>
            <person name="Peng Y."/>
            <person name="Rokas A."/>
            <person name="Rosa C.A."/>
            <person name="Scheuner C."/>
            <person name="Sibirny A.A."/>
            <person name="Slot J.C."/>
            <person name="Stielow J.B."/>
            <person name="Sun H."/>
            <person name="Kurtzman C.P."/>
            <person name="Blackwell M."/>
            <person name="Grigoriev I.V."/>
            <person name="Jeffries T.W."/>
        </authorList>
    </citation>
    <scope>NUCLEOTIDE SEQUENCE [LARGE SCALE GENOMIC DNA]</scope>
    <source>
        <strain evidence="3">NRRL YB-2248</strain>
    </source>
</reference>
<sequence length="360" mass="40799">MSSKGQADLNLPRIRSFVSILEKAAKARHTAGSTISKNESIEYNSLLKLHKDLPAASDNKRLQNTLKLLYLGYLVKNGNNNKSGNEKWNPSANLNSNSRSSSATSTLYSPKALSRSNSFNSNSFSSKIVRTPHGTDVPSAAGTEYRSNKGDKVVTRQKESTWVSKYTQFETKLLQNLESLISLFDNFIIVQNLFKSSRLSEKFKLLEKVIKNLSKFYLVIILINLKNLILKLVKINKLIRYAELESSLMSSDERIRRLTSIDSNQVDENGNPTQDIDPNNTRLVLLYTEKFKTFLEIVGYSSELILNLNMIYPSYKLPKLLGKLVNAIAWIISLYRLSKDEHEDESNNAKLDVISEEYNV</sequence>
<feature type="region of interest" description="Disordered" evidence="1">
    <location>
        <begin position="130"/>
        <end position="150"/>
    </location>
</feature>
<accession>A0A1E4SU42</accession>
<organism evidence="2 3">
    <name type="scientific">[Candida] arabinofermentans NRRL YB-2248</name>
    <dbReference type="NCBI Taxonomy" id="983967"/>
    <lineage>
        <taxon>Eukaryota</taxon>
        <taxon>Fungi</taxon>
        <taxon>Dikarya</taxon>
        <taxon>Ascomycota</taxon>
        <taxon>Saccharomycotina</taxon>
        <taxon>Pichiomycetes</taxon>
        <taxon>Pichiales</taxon>
        <taxon>Pichiaceae</taxon>
        <taxon>Ogataea</taxon>
        <taxon>Ogataea/Candida clade</taxon>
    </lineage>
</organism>
<evidence type="ECO:0000313" key="3">
    <source>
        <dbReference type="Proteomes" id="UP000094801"/>
    </source>
</evidence>
<keyword evidence="3" id="KW-1185">Reference proteome</keyword>
<feature type="region of interest" description="Disordered" evidence="1">
    <location>
        <begin position="80"/>
        <end position="118"/>
    </location>
</feature>
<evidence type="ECO:0000313" key="2">
    <source>
        <dbReference type="EMBL" id="ODV83008.1"/>
    </source>
</evidence>
<name>A0A1E4SU42_9ASCO</name>
<gene>
    <name evidence="2" type="ORF">CANARDRAFT_19858</name>
</gene>
<protein>
    <submittedName>
        <fullName evidence="2">Uncharacterized protein</fullName>
    </submittedName>
</protein>
<dbReference type="Proteomes" id="UP000094801">
    <property type="component" value="Unassembled WGS sequence"/>
</dbReference>
<dbReference type="OrthoDB" id="3993572at2759"/>
<evidence type="ECO:0000256" key="1">
    <source>
        <dbReference type="SAM" id="MobiDB-lite"/>
    </source>
</evidence>